<accession>A0A8D8GGW5</accession>
<evidence type="ECO:0000313" key="3">
    <source>
        <dbReference type="EMBL" id="CAG6506728.1"/>
    </source>
</evidence>
<reference evidence="3" key="1">
    <citation type="submission" date="2021-05" db="EMBL/GenBank/DDBJ databases">
        <authorList>
            <person name="Alioto T."/>
            <person name="Alioto T."/>
            <person name="Gomez Garrido J."/>
        </authorList>
    </citation>
    <scope>NUCLEOTIDE SEQUENCE</scope>
</reference>
<feature type="transmembrane region" description="Helical" evidence="1">
    <location>
        <begin position="153"/>
        <end position="179"/>
    </location>
</feature>
<proteinExistence type="predicted"/>
<protein>
    <submittedName>
        <fullName evidence="3">(northern house mosquito) hypothetical protein</fullName>
    </submittedName>
</protein>
<keyword evidence="1" id="KW-0812">Transmembrane</keyword>
<dbReference type="EMBL" id="HBUE01153969">
    <property type="protein sequence ID" value="CAG6506728.1"/>
    <property type="molecule type" value="Transcribed_RNA"/>
</dbReference>
<sequence>MCKQILSLALSLVCSPSFAYALLAAGSQNRALSTHQSPASWSSGNLGGDDGGTSGPSCFRFTLPSACFGRPRFRNCPEAVPSRGLAPFGKIREDLGQCVGEETGGPGDRKNRFFSPRALWCVTTRTTTHTCSASTTPPSRRPTHQHQRNLSTFLYFSLLFPSFALCGTCWSSALLVGWFQWFSSHSGVFQSFVTIFSYFHAHIHSEHPEHIHSHEFRAQYCVYWNIFSILLTFSSLFTY</sequence>
<keyword evidence="1" id="KW-1133">Transmembrane helix</keyword>
<evidence type="ECO:0000256" key="2">
    <source>
        <dbReference type="SAM" id="SignalP"/>
    </source>
</evidence>
<dbReference type="AlphaFoldDB" id="A0A8D8GGW5"/>
<name>A0A8D8GGW5_CULPI</name>
<dbReference type="EMBL" id="HBUE01259025">
    <property type="protein sequence ID" value="CAG6558052.1"/>
    <property type="molecule type" value="Transcribed_RNA"/>
</dbReference>
<organism evidence="3">
    <name type="scientific">Culex pipiens</name>
    <name type="common">House mosquito</name>
    <dbReference type="NCBI Taxonomy" id="7175"/>
    <lineage>
        <taxon>Eukaryota</taxon>
        <taxon>Metazoa</taxon>
        <taxon>Ecdysozoa</taxon>
        <taxon>Arthropoda</taxon>
        <taxon>Hexapoda</taxon>
        <taxon>Insecta</taxon>
        <taxon>Pterygota</taxon>
        <taxon>Neoptera</taxon>
        <taxon>Endopterygota</taxon>
        <taxon>Diptera</taxon>
        <taxon>Nematocera</taxon>
        <taxon>Culicoidea</taxon>
        <taxon>Culicidae</taxon>
        <taxon>Culicinae</taxon>
        <taxon>Culicini</taxon>
        <taxon>Culex</taxon>
        <taxon>Culex</taxon>
    </lineage>
</organism>
<feature type="chain" id="PRO_5036260754" evidence="2">
    <location>
        <begin position="22"/>
        <end position="239"/>
    </location>
</feature>
<keyword evidence="2" id="KW-0732">Signal</keyword>
<feature type="signal peptide" evidence="2">
    <location>
        <begin position="1"/>
        <end position="21"/>
    </location>
</feature>
<keyword evidence="1" id="KW-0472">Membrane</keyword>
<feature type="transmembrane region" description="Helical" evidence="1">
    <location>
        <begin position="220"/>
        <end position="238"/>
    </location>
</feature>
<evidence type="ECO:0000256" key="1">
    <source>
        <dbReference type="SAM" id="Phobius"/>
    </source>
</evidence>